<evidence type="ECO:0000256" key="4">
    <source>
        <dbReference type="ARBA" id="ARBA00022833"/>
    </source>
</evidence>
<keyword evidence="1" id="KW-0963">Cytoplasm</keyword>
<dbReference type="Pfam" id="PF12867">
    <property type="entry name" value="DinB_2"/>
    <property type="match status" value="1"/>
</dbReference>
<dbReference type="SUPFAM" id="SSF109854">
    <property type="entry name" value="DinB/YfiT-like putative metalloenzymes"/>
    <property type="match status" value="1"/>
</dbReference>
<dbReference type="NCBIfam" id="NF009807">
    <property type="entry name" value="PRK13291.1"/>
    <property type="match status" value="1"/>
</dbReference>
<accession>A0A5C8KCA8</accession>
<dbReference type="AlphaFoldDB" id="A0A5C8KCA8"/>
<name>A0A5C8KCA8_9BACT</name>
<dbReference type="Proteomes" id="UP000321926">
    <property type="component" value="Unassembled WGS sequence"/>
</dbReference>
<dbReference type="GO" id="GO:0046872">
    <property type="term" value="F:metal ion binding"/>
    <property type="evidence" value="ECO:0007669"/>
    <property type="project" value="UniProtKB-KW"/>
</dbReference>
<evidence type="ECO:0000313" key="7">
    <source>
        <dbReference type="Proteomes" id="UP000321926"/>
    </source>
</evidence>
<keyword evidence="3 6" id="KW-0378">Hydrolase</keyword>
<gene>
    <name evidence="6" type="ORF">FVR03_08485</name>
</gene>
<keyword evidence="7" id="KW-1185">Reference proteome</keyword>
<dbReference type="InterPro" id="IPR024775">
    <property type="entry name" value="DinB-like"/>
</dbReference>
<dbReference type="Gene3D" id="1.20.120.450">
    <property type="entry name" value="dinb family like domain"/>
    <property type="match status" value="1"/>
</dbReference>
<comment type="caution">
    <text evidence="6">The sequence shown here is derived from an EMBL/GenBank/DDBJ whole genome shotgun (WGS) entry which is preliminary data.</text>
</comment>
<evidence type="ECO:0000259" key="5">
    <source>
        <dbReference type="Pfam" id="PF12867"/>
    </source>
</evidence>
<dbReference type="HAMAP" id="MF_01256">
    <property type="entry name" value="YfiT_hydrol"/>
    <property type="match status" value="1"/>
</dbReference>
<keyword evidence="4" id="KW-0862">Zinc</keyword>
<dbReference type="EMBL" id="VRTY01000025">
    <property type="protein sequence ID" value="TXK48058.1"/>
    <property type="molecule type" value="Genomic_DNA"/>
</dbReference>
<dbReference type="InterPro" id="IPR034660">
    <property type="entry name" value="DinB/YfiT-like"/>
</dbReference>
<protein>
    <submittedName>
        <fullName evidence="6">Putative metal-dependent hydrolase</fullName>
    </submittedName>
</protein>
<keyword evidence="2" id="KW-0479">Metal-binding</keyword>
<evidence type="ECO:0000313" key="6">
    <source>
        <dbReference type="EMBL" id="TXK48058.1"/>
    </source>
</evidence>
<evidence type="ECO:0000256" key="2">
    <source>
        <dbReference type="ARBA" id="ARBA00022723"/>
    </source>
</evidence>
<sequence>MTEAQLEQLKYPVGKWQKPEPITPEHLKQYMATIALFPDKLRKQVALLTAEQLDTPYRPGGWTLRQVVHHCADSHLNSFMRFKLALTEEKPTIKPYYEERWAELPDAKAMAVEPSLLLLDGLHARWTRLLTSLKPDQFASTFTHPQQQRDMRLDETLSLYAWHCRHHLAHITTLKARQGWA</sequence>
<reference evidence="6 7" key="1">
    <citation type="submission" date="2019-08" db="EMBL/GenBank/DDBJ databases">
        <authorList>
            <person name="Shi S."/>
        </authorList>
    </citation>
    <scope>NUCLEOTIDE SEQUENCE [LARGE SCALE GENOMIC DNA]</scope>
    <source>
        <strain evidence="6 7">GY10130</strain>
    </source>
</reference>
<evidence type="ECO:0000256" key="1">
    <source>
        <dbReference type="ARBA" id="ARBA00022490"/>
    </source>
</evidence>
<organism evidence="6 7">
    <name type="scientific">Pontibacter qinzhouensis</name>
    <dbReference type="NCBI Taxonomy" id="2603253"/>
    <lineage>
        <taxon>Bacteria</taxon>
        <taxon>Pseudomonadati</taxon>
        <taxon>Bacteroidota</taxon>
        <taxon>Cytophagia</taxon>
        <taxon>Cytophagales</taxon>
        <taxon>Hymenobacteraceae</taxon>
        <taxon>Pontibacter</taxon>
    </lineage>
</organism>
<dbReference type="InterPro" id="IPR023774">
    <property type="entry name" value="Put_metal_dep_hydrolase_YfiT"/>
</dbReference>
<proteinExistence type="inferred from homology"/>
<dbReference type="OrthoDB" id="9796039at2"/>
<dbReference type="GO" id="GO:0016787">
    <property type="term" value="F:hydrolase activity"/>
    <property type="evidence" value="ECO:0007669"/>
    <property type="project" value="UniProtKB-KW"/>
</dbReference>
<dbReference type="RefSeq" id="WP_147921315.1">
    <property type="nucleotide sequence ID" value="NZ_VRTY01000025.1"/>
</dbReference>
<evidence type="ECO:0000256" key="3">
    <source>
        <dbReference type="ARBA" id="ARBA00022801"/>
    </source>
</evidence>
<feature type="domain" description="DinB-like" evidence="5">
    <location>
        <begin position="38"/>
        <end position="171"/>
    </location>
</feature>